<reference evidence="1" key="1">
    <citation type="submission" date="2012-04" db="EMBL/GenBank/DDBJ databases">
        <title>The Genome Sequence of Bacillus cereus VD014.</title>
        <authorList>
            <consortium name="The Broad Institute Genome Sequencing Platform"/>
            <consortium name="The Broad Institute Genome Sequencing Center for Infectious Disease"/>
            <person name="Feldgarden M."/>
            <person name="Van der Auwera G.A."/>
            <person name="Mahillon J."/>
            <person name="Duprez V."/>
            <person name="Timmery S."/>
            <person name="Mattelet C."/>
            <person name="Dierick K."/>
            <person name="Sun M."/>
            <person name="Yu Z."/>
            <person name="Zhu L."/>
            <person name="Hu X."/>
            <person name="Shank E.B."/>
            <person name="Swiecicka I."/>
            <person name="Hansen B.M."/>
            <person name="Andrup L."/>
            <person name="Young S.K."/>
            <person name="Zeng Q."/>
            <person name="Gargeya S."/>
            <person name="Fitzgerald M."/>
            <person name="Haas B."/>
            <person name="Abouelleil A."/>
            <person name="Alvarado L."/>
            <person name="Arachchi H.M."/>
            <person name="Berlin A."/>
            <person name="Chapman S.B."/>
            <person name="Goldberg J."/>
            <person name="Griggs A."/>
            <person name="Gujja S."/>
            <person name="Hansen M."/>
            <person name="Howarth C."/>
            <person name="Imamovic A."/>
            <person name="Larimer J."/>
            <person name="McCowen C."/>
            <person name="Montmayeur A."/>
            <person name="Murphy C."/>
            <person name="Neiman D."/>
            <person name="Pearson M."/>
            <person name="Priest M."/>
            <person name="Roberts A."/>
            <person name="Saif S."/>
            <person name="Shea T."/>
            <person name="Sisk P."/>
            <person name="Sykes S."/>
            <person name="Wortman J."/>
            <person name="Nusbaum C."/>
            <person name="Birren B."/>
        </authorList>
    </citation>
    <scope>NUCLEOTIDE SEQUENCE</scope>
    <source>
        <strain evidence="1">VD014</strain>
    </source>
</reference>
<organism evidence="1 2">
    <name type="scientific">Bacillus cereus (strain VD014)</name>
    <dbReference type="NCBI Taxonomy" id="1053223"/>
    <lineage>
        <taxon>Bacteria</taxon>
        <taxon>Bacillati</taxon>
        <taxon>Bacillota</taxon>
        <taxon>Bacilli</taxon>
        <taxon>Bacillales</taxon>
        <taxon>Bacillaceae</taxon>
        <taxon>Bacillus</taxon>
        <taxon>Bacillus cereus group</taxon>
    </lineage>
</organism>
<gene>
    <name evidence="1" type="ORF">IIA_05626</name>
</gene>
<evidence type="ECO:0000313" key="1">
    <source>
        <dbReference type="EMBL" id="EJR12433.1"/>
    </source>
</evidence>
<name>A0A9W5NMC3_BACC8</name>
<accession>A0A9W5NMC3</accession>
<evidence type="ECO:0000313" key="2">
    <source>
        <dbReference type="Proteomes" id="UP000006607"/>
    </source>
</evidence>
<dbReference type="AlphaFoldDB" id="A0A9W5NMC3"/>
<dbReference type="RefSeq" id="WP_000364288.1">
    <property type="nucleotide sequence ID" value="NZ_JH792026.1"/>
</dbReference>
<comment type="caution">
    <text evidence="1">The sequence shown here is derived from an EMBL/GenBank/DDBJ whole genome shotgun (WGS) entry which is preliminary data.</text>
</comment>
<proteinExistence type="predicted"/>
<sequence length="90" mass="10407">MDLIRAGHDLEYTARNRKNKKYQIYAFEDSVELRKIIARINNQNYKGYLKGNETDLKKASIREITNDIVIPVGHNSDGDICYDLVGRFVS</sequence>
<dbReference type="EMBL" id="AHER01000061">
    <property type="protein sequence ID" value="EJR12433.1"/>
    <property type="molecule type" value="Genomic_DNA"/>
</dbReference>
<protein>
    <submittedName>
        <fullName evidence="1">Uncharacterized protein</fullName>
    </submittedName>
</protein>
<dbReference type="Proteomes" id="UP000006607">
    <property type="component" value="Unassembled WGS sequence"/>
</dbReference>